<sequence length="239" mass="27103">MADLNEKEGSIVSYCPGCRGGRSTFEWKVDGREIGAHERREEDHYWSDCVVSYRLFKCAGCGIGAFGVVKMGGGGNYPGSYNRLIRFFPEAKQRLPVPHSVPQGIVTEFREAETCLENMCIRAAAGLIRSVLDKTLRANGYKTKQESNLYKQIEAAAEDGVITQARKRRAHDEIRVLGNDVLHDDWHEISEEDVEAARHYCQRILEDFYDDRESVLALLREAGRVPEEDRQVETEESES</sequence>
<dbReference type="RefSeq" id="WP_126768508.1">
    <property type="nucleotide sequence ID" value="NZ_PIPJ01000021.1"/>
</dbReference>
<name>A0A432VPD2_9GAMM</name>
<keyword evidence="3" id="KW-1185">Reference proteome</keyword>
<feature type="domain" description="DUF4145" evidence="1">
    <location>
        <begin position="110"/>
        <end position="197"/>
    </location>
</feature>
<proteinExistence type="predicted"/>
<dbReference type="Proteomes" id="UP000288395">
    <property type="component" value="Unassembled WGS sequence"/>
</dbReference>
<dbReference type="EMBL" id="PIPJ01000021">
    <property type="protein sequence ID" value="RUO18003.1"/>
    <property type="molecule type" value="Genomic_DNA"/>
</dbReference>
<evidence type="ECO:0000259" key="1">
    <source>
        <dbReference type="Pfam" id="PF13643"/>
    </source>
</evidence>
<organism evidence="2 3">
    <name type="scientific">Aliidiomarina iranensis</name>
    <dbReference type="NCBI Taxonomy" id="1434071"/>
    <lineage>
        <taxon>Bacteria</taxon>
        <taxon>Pseudomonadati</taxon>
        <taxon>Pseudomonadota</taxon>
        <taxon>Gammaproteobacteria</taxon>
        <taxon>Alteromonadales</taxon>
        <taxon>Idiomarinaceae</taxon>
        <taxon>Aliidiomarina</taxon>
    </lineage>
</organism>
<dbReference type="InterPro" id="IPR025285">
    <property type="entry name" value="DUF4145"/>
</dbReference>
<evidence type="ECO:0000313" key="3">
    <source>
        <dbReference type="Proteomes" id="UP000288395"/>
    </source>
</evidence>
<gene>
    <name evidence="2" type="ORF">CWE08_12065</name>
</gene>
<protein>
    <recommendedName>
        <fullName evidence="1">DUF4145 domain-containing protein</fullName>
    </recommendedName>
</protein>
<comment type="caution">
    <text evidence="2">The sequence shown here is derived from an EMBL/GenBank/DDBJ whole genome shotgun (WGS) entry which is preliminary data.</text>
</comment>
<dbReference type="AlphaFoldDB" id="A0A432VPD2"/>
<dbReference type="OrthoDB" id="9084012at2"/>
<evidence type="ECO:0000313" key="2">
    <source>
        <dbReference type="EMBL" id="RUO18003.1"/>
    </source>
</evidence>
<reference evidence="3" key="1">
    <citation type="journal article" date="2018" name="Front. Microbiol.">
        <title>Genome-Based Analysis Reveals the Taxonomy and Diversity of the Family Idiomarinaceae.</title>
        <authorList>
            <person name="Liu Y."/>
            <person name="Lai Q."/>
            <person name="Shao Z."/>
        </authorList>
    </citation>
    <scope>NUCLEOTIDE SEQUENCE [LARGE SCALE GENOMIC DNA]</scope>
    <source>
        <strain evidence="3">GBPy7</strain>
    </source>
</reference>
<accession>A0A432VPD2</accession>
<dbReference type="Pfam" id="PF13643">
    <property type="entry name" value="DUF4145"/>
    <property type="match status" value="1"/>
</dbReference>